<gene>
    <name evidence="2" type="ORF">ACFQ0P_06285</name>
</gene>
<protein>
    <submittedName>
        <fullName evidence="2">Uncharacterized protein</fullName>
    </submittedName>
</protein>
<feature type="transmembrane region" description="Helical" evidence="1">
    <location>
        <begin position="37"/>
        <end position="58"/>
    </location>
</feature>
<name>A0ABW3AGT4_9MICO</name>
<evidence type="ECO:0000313" key="3">
    <source>
        <dbReference type="Proteomes" id="UP001597055"/>
    </source>
</evidence>
<keyword evidence="1" id="KW-0472">Membrane</keyword>
<feature type="transmembrane region" description="Helical" evidence="1">
    <location>
        <begin position="12"/>
        <end position="31"/>
    </location>
</feature>
<evidence type="ECO:0000313" key="2">
    <source>
        <dbReference type="EMBL" id="MFD0789999.1"/>
    </source>
</evidence>
<dbReference type="RefSeq" id="WP_204981247.1">
    <property type="nucleotide sequence ID" value="NZ_JBHTII010000001.1"/>
</dbReference>
<reference evidence="3" key="1">
    <citation type="journal article" date="2019" name="Int. J. Syst. Evol. Microbiol.">
        <title>The Global Catalogue of Microorganisms (GCM) 10K type strain sequencing project: providing services to taxonomists for standard genome sequencing and annotation.</title>
        <authorList>
            <consortium name="The Broad Institute Genomics Platform"/>
            <consortium name="The Broad Institute Genome Sequencing Center for Infectious Disease"/>
            <person name="Wu L."/>
            <person name="Ma J."/>
        </authorList>
    </citation>
    <scope>NUCLEOTIDE SEQUENCE [LARGE SCALE GENOMIC DNA]</scope>
    <source>
        <strain evidence="3">CCUG 54523</strain>
    </source>
</reference>
<dbReference type="EMBL" id="JBHTII010000001">
    <property type="protein sequence ID" value="MFD0789999.1"/>
    <property type="molecule type" value="Genomic_DNA"/>
</dbReference>
<keyword evidence="1" id="KW-1133">Transmembrane helix</keyword>
<sequence length="61" mass="6260">MTPNRTRRADAAASVALFGVILALSLALAVWTDLHVVARGAIAIVSGIVAAAVTYAIVSRK</sequence>
<proteinExistence type="predicted"/>
<keyword evidence="3" id="KW-1185">Reference proteome</keyword>
<keyword evidence="1" id="KW-0812">Transmembrane</keyword>
<comment type="caution">
    <text evidence="2">The sequence shown here is derived from an EMBL/GenBank/DDBJ whole genome shotgun (WGS) entry which is preliminary data.</text>
</comment>
<organism evidence="2 3">
    <name type="scientific">Microbacterium insulae</name>
    <dbReference type="NCBI Taxonomy" id="483014"/>
    <lineage>
        <taxon>Bacteria</taxon>
        <taxon>Bacillati</taxon>
        <taxon>Actinomycetota</taxon>
        <taxon>Actinomycetes</taxon>
        <taxon>Micrococcales</taxon>
        <taxon>Microbacteriaceae</taxon>
        <taxon>Microbacterium</taxon>
    </lineage>
</organism>
<evidence type="ECO:0000256" key="1">
    <source>
        <dbReference type="SAM" id="Phobius"/>
    </source>
</evidence>
<accession>A0ABW3AGT4</accession>
<dbReference type="Proteomes" id="UP001597055">
    <property type="component" value="Unassembled WGS sequence"/>
</dbReference>